<gene>
    <name evidence="1" type="ORF">RPERSI_LOCUS7481</name>
</gene>
<name>A0ACA9NDB1_9GLOM</name>
<proteinExistence type="predicted"/>
<protein>
    <submittedName>
        <fullName evidence="1">12379_t:CDS:1</fullName>
    </submittedName>
</protein>
<accession>A0ACA9NDB1</accession>
<sequence>FGIIMFEVSKGERAFLGQENNDTIIHSICNDNTRPVFGERIPEIYVNFASECMDKYADKRPDARKVCDTLKSWMEDKIFEDDNDYDVGEKIEFSGIIISEE</sequence>
<reference evidence="1" key="1">
    <citation type="submission" date="2021-06" db="EMBL/GenBank/DDBJ databases">
        <authorList>
            <person name="Kallberg Y."/>
            <person name="Tangrot J."/>
            <person name="Rosling A."/>
        </authorList>
    </citation>
    <scope>NUCLEOTIDE SEQUENCE</scope>
    <source>
        <strain evidence="1">MA461A</strain>
    </source>
</reference>
<evidence type="ECO:0000313" key="1">
    <source>
        <dbReference type="EMBL" id="CAG8641028.1"/>
    </source>
</evidence>
<dbReference type="Proteomes" id="UP000789920">
    <property type="component" value="Unassembled WGS sequence"/>
</dbReference>
<evidence type="ECO:0000313" key="2">
    <source>
        <dbReference type="Proteomes" id="UP000789920"/>
    </source>
</evidence>
<comment type="caution">
    <text evidence="1">The sequence shown here is derived from an EMBL/GenBank/DDBJ whole genome shotgun (WGS) entry which is preliminary data.</text>
</comment>
<keyword evidence="2" id="KW-1185">Reference proteome</keyword>
<organism evidence="1 2">
    <name type="scientific">Racocetra persica</name>
    <dbReference type="NCBI Taxonomy" id="160502"/>
    <lineage>
        <taxon>Eukaryota</taxon>
        <taxon>Fungi</taxon>
        <taxon>Fungi incertae sedis</taxon>
        <taxon>Mucoromycota</taxon>
        <taxon>Glomeromycotina</taxon>
        <taxon>Glomeromycetes</taxon>
        <taxon>Diversisporales</taxon>
        <taxon>Gigasporaceae</taxon>
        <taxon>Racocetra</taxon>
    </lineage>
</organism>
<dbReference type="EMBL" id="CAJVQC010012699">
    <property type="protein sequence ID" value="CAG8641028.1"/>
    <property type="molecule type" value="Genomic_DNA"/>
</dbReference>
<feature type="non-terminal residue" evidence="1">
    <location>
        <position position="1"/>
    </location>
</feature>